<reference evidence="3 4" key="1">
    <citation type="submission" date="2014-06" db="EMBL/GenBank/DDBJ databases">
        <authorList>
            <person name="Swart Estienne"/>
        </authorList>
    </citation>
    <scope>NUCLEOTIDE SEQUENCE [LARGE SCALE GENOMIC DNA]</scope>
    <source>
        <strain evidence="3 4">130c</strain>
    </source>
</reference>
<protein>
    <submittedName>
        <fullName evidence="3">Uncharacterized protein</fullName>
    </submittedName>
</protein>
<sequence>MKSIFGGLIKNSNQTTQDNKQYSTGKNITSPIGQYSNIEVIPGKTAHDKIKKLAQELYQQTPILEKVQPVTDKRSQLLAGSSTQYSASQQDILRDIKKKEASLRTKTLEMQDEDSSTILRQYMQWEESKQVSKDLKQQLISKQEYYIRREQEYRKTIDDIHNEIAKRSSDPFGFLQQSVQSTTQQLNGHASRLNNGVSLSNNDMDGNNDDDGSGLNTQTVDKKELDMISRRRNIYMNTKNANDILANYDKIMRTIEKVQKTTAQALETQRNEICEVLDNRLEEIKKQIKDEKAKKGENSADFKEREKELNDHLETMTQIAQKIDFENRELMKKNVDLNIQVKSQEQDREILLQQLLYEKKEGKKIQLKLKELKEKAEILENQQLEEQMQQQQEIEKQRQAYEQELHNQQLQQQQPFNSSDSKKQASNDYYQQSQQNQYAGLNRASSKQQINRNSQNSTGSRMETPLILNARTNIHGVNHLQKSQQGLPSIMQSQNNLGSRQGSRLQLLLAAGRQESNNPKVQRYEQLIEQLKKMLDTEKKNNFQIKTIYSTEMEIKKELEKILRQSIEDVRDEINRKRNDTQSIYKNIKKIGLNNKQQDQISIQERERIIDVLMSQERVLTLLYDKTFPPRKDIKNAQLAILAQSQQLARVSHFSSTQSLNTLDDKMLINDEFNPHQSTMPMSKISSMPSLINRAQIQYNAANGKLLLTKTSTLSNILNRNSTQKVIQSSSKYQYL</sequence>
<accession>A0A078ACJ7</accession>
<keyword evidence="1" id="KW-0175">Coiled coil</keyword>
<evidence type="ECO:0000256" key="1">
    <source>
        <dbReference type="SAM" id="Coils"/>
    </source>
</evidence>
<dbReference type="EMBL" id="CCKQ01007201">
    <property type="protein sequence ID" value="CDW78558.1"/>
    <property type="molecule type" value="Genomic_DNA"/>
</dbReference>
<dbReference type="Proteomes" id="UP000039865">
    <property type="component" value="Unassembled WGS sequence"/>
</dbReference>
<dbReference type="InParanoid" id="A0A078ACJ7"/>
<dbReference type="PANTHER" id="PTHR40515">
    <property type="entry name" value="CILIA- AND FLAGELLA-ASSOCIATED PROTEIN 157"/>
    <property type="match status" value="1"/>
</dbReference>
<evidence type="ECO:0000313" key="3">
    <source>
        <dbReference type="EMBL" id="CDW78558.1"/>
    </source>
</evidence>
<name>A0A078ACJ7_STYLE</name>
<feature type="region of interest" description="Disordered" evidence="2">
    <location>
        <begin position="1"/>
        <end position="28"/>
    </location>
</feature>
<feature type="region of interest" description="Disordered" evidence="2">
    <location>
        <begin position="406"/>
        <end position="463"/>
    </location>
</feature>
<proteinExistence type="predicted"/>
<organism evidence="3 4">
    <name type="scientific">Stylonychia lemnae</name>
    <name type="common">Ciliate</name>
    <dbReference type="NCBI Taxonomy" id="5949"/>
    <lineage>
        <taxon>Eukaryota</taxon>
        <taxon>Sar</taxon>
        <taxon>Alveolata</taxon>
        <taxon>Ciliophora</taxon>
        <taxon>Intramacronucleata</taxon>
        <taxon>Spirotrichea</taxon>
        <taxon>Stichotrichia</taxon>
        <taxon>Sporadotrichida</taxon>
        <taxon>Oxytrichidae</taxon>
        <taxon>Stylonychinae</taxon>
        <taxon>Stylonychia</taxon>
    </lineage>
</organism>
<feature type="compositionally biased region" description="Polar residues" evidence="2">
    <location>
        <begin position="443"/>
        <end position="461"/>
    </location>
</feature>
<feature type="compositionally biased region" description="Polar residues" evidence="2">
    <location>
        <begin position="10"/>
        <end position="28"/>
    </location>
</feature>
<dbReference type="PANTHER" id="PTHR40515:SF1">
    <property type="entry name" value="CILIA- AND FLAGELLA-ASSOCIATED PROTEIN 157"/>
    <property type="match status" value="1"/>
</dbReference>
<evidence type="ECO:0000313" key="4">
    <source>
        <dbReference type="Proteomes" id="UP000039865"/>
    </source>
</evidence>
<evidence type="ECO:0000256" key="2">
    <source>
        <dbReference type="SAM" id="MobiDB-lite"/>
    </source>
</evidence>
<keyword evidence="4" id="KW-1185">Reference proteome</keyword>
<dbReference type="AlphaFoldDB" id="A0A078ACJ7"/>
<feature type="coiled-coil region" evidence="1">
    <location>
        <begin position="521"/>
        <end position="580"/>
    </location>
</feature>
<gene>
    <name evidence="3" type="primary">Contig15692.g16715</name>
    <name evidence="3" type="ORF">STYLEM_7538</name>
</gene>
<feature type="compositionally biased region" description="Low complexity" evidence="2">
    <location>
        <begin position="426"/>
        <end position="439"/>
    </location>
</feature>
<feature type="region of interest" description="Disordered" evidence="2">
    <location>
        <begin position="198"/>
        <end position="217"/>
    </location>
</feature>
<dbReference type="OrthoDB" id="193329at2759"/>